<dbReference type="InterPro" id="IPR050095">
    <property type="entry name" value="ECF_ABC_transporter_ATP-bd"/>
</dbReference>
<dbReference type="InterPro" id="IPR027417">
    <property type="entry name" value="P-loop_NTPase"/>
</dbReference>
<dbReference type="PROSITE" id="PS50893">
    <property type="entry name" value="ABC_TRANSPORTER_2"/>
    <property type="match status" value="1"/>
</dbReference>
<dbReference type="PROSITE" id="PS00211">
    <property type="entry name" value="ABC_TRANSPORTER_1"/>
    <property type="match status" value="1"/>
</dbReference>
<dbReference type="InterPro" id="IPR003593">
    <property type="entry name" value="AAA+_ATPase"/>
</dbReference>
<dbReference type="EMBL" id="JACPUR010000019">
    <property type="protein sequence ID" value="MBI3127842.1"/>
    <property type="molecule type" value="Genomic_DNA"/>
</dbReference>
<evidence type="ECO:0000256" key="1">
    <source>
        <dbReference type="ARBA" id="ARBA00005417"/>
    </source>
</evidence>
<keyword evidence="4 6" id="KW-0067">ATP-binding</keyword>
<feature type="domain" description="ABC transporter" evidence="5">
    <location>
        <begin position="11"/>
        <end position="224"/>
    </location>
</feature>
<keyword evidence="3" id="KW-0547">Nucleotide-binding</keyword>
<reference evidence="6" key="1">
    <citation type="submission" date="2020-07" db="EMBL/GenBank/DDBJ databases">
        <title>Huge and variable diversity of episymbiotic CPR bacteria and DPANN archaea in groundwater ecosystems.</title>
        <authorList>
            <person name="He C.Y."/>
            <person name="Keren R."/>
            <person name="Whittaker M."/>
            <person name="Farag I.F."/>
            <person name="Doudna J."/>
            <person name="Cate J.H.D."/>
            <person name="Banfield J.F."/>
        </authorList>
    </citation>
    <scope>NUCLEOTIDE SEQUENCE</scope>
    <source>
        <strain evidence="6">NC_groundwater_763_Ag_S-0.2um_68_21</strain>
    </source>
</reference>
<evidence type="ECO:0000313" key="7">
    <source>
        <dbReference type="Proteomes" id="UP000782312"/>
    </source>
</evidence>
<dbReference type="GO" id="GO:0016887">
    <property type="term" value="F:ATP hydrolysis activity"/>
    <property type="evidence" value="ECO:0007669"/>
    <property type="project" value="InterPro"/>
</dbReference>
<dbReference type="GO" id="GO:0005524">
    <property type="term" value="F:ATP binding"/>
    <property type="evidence" value="ECO:0007669"/>
    <property type="project" value="UniProtKB-KW"/>
</dbReference>
<keyword evidence="2" id="KW-0813">Transport</keyword>
<dbReference type="PANTHER" id="PTHR43553:SF24">
    <property type="entry name" value="ENERGY-COUPLING FACTOR TRANSPORTER ATP-BINDING PROTEIN ECFA1"/>
    <property type="match status" value="1"/>
</dbReference>
<dbReference type="InterPro" id="IPR017871">
    <property type="entry name" value="ABC_transporter-like_CS"/>
</dbReference>
<evidence type="ECO:0000256" key="3">
    <source>
        <dbReference type="ARBA" id="ARBA00022741"/>
    </source>
</evidence>
<dbReference type="Gene3D" id="3.40.50.300">
    <property type="entry name" value="P-loop containing nucleotide triphosphate hydrolases"/>
    <property type="match status" value="1"/>
</dbReference>
<dbReference type="SMART" id="SM00382">
    <property type="entry name" value="AAA"/>
    <property type="match status" value="1"/>
</dbReference>
<dbReference type="InterPro" id="IPR003439">
    <property type="entry name" value="ABC_transporter-like_ATP-bd"/>
</dbReference>
<accession>A0A932MNQ9</accession>
<dbReference type="CDD" id="cd03225">
    <property type="entry name" value="ABC_cobalt_CbiO_domain1"/>
    <property type="match status" value="1"/>
</dbReference>
<dbReference type="AlphaFoldDB" id="A0A932MNQ9"/>
<evidence type="ECO:0000256" key="2">
    <source>
        <dbReference type="ARBA" id="ARBA00022448"/>
    </source>
</evidence>
<proteinExistence type="inferred from homology"/>
<evidence type="ECO:0000256" key="4">
    <source>
        <dbReference type="ARBA" id="ARBA00022840"/>
    </source>
</evidence>
<protein>
    <submittedName>
        <fullName evidence="6">Energy-coupling factor ABC transporter ATP-binding protein</fullName>
    </submittedName>
</protein>
<dbReference type="GO" id="GO:0043190">
    <property type="term" value="C:ATP-binding cassette (ABC) transporter complex"/>
    <property type="evidence" value="ECO:0007669"/>
    <property type="project" value="TreeGrafter"/>
</dbReference>
<comment type="caution">
    <text evidence="6">The sequence shown here is derived from an EMBL/GenBank/DDBJ whole genome shotgun (WGS) entry which is preliminary data.</text>
</comment>
<comment type="similarity">
    <text evidence="1">Belongs to the ABC transporter superfamily.</text>
</comment>
<evidence type="ECO:0000259" key="5">
    <source>
        <dbReference type="PROSITE" id="PS50893"/>
    </source>
</evidence>
<dbReference type="SUPFAM" id="SSF52540">
    <property type="entry name" value="P-loop containing nucleoside triphosphate hydrolases"/>
    <property type="match status" value="1"/>
</dbReference>
<dbReference type="Proteomes" id="UP000782312">
    <property type="component" value="Unassembled WGS sequence"/>
</dbReference>
<dbReference type="PANTHER" id="PTHR43553">
    <property type="entry name" value="HEAVY METAL TRANSPORTER"/>
    <property type="match status" value="1"/>
</dbReference>
<gene>
    <name evidence="6" type="ORF">HYZ11_09580</name>
</gene>
<dbReference type="InterPro" id="IPR015856">
    <property type="entry name" value="ABC_transpr_CbiO/EcfA_su"/>
</dbReference>
<evidence type="ECO:0000313" key="6">
    <source>
        <dbReference type="EMBL" id="MBI3127842.1"/>
    </source>
</evidence>
<dbReference type="GO" id="GO:0042626">
    <property type="term" value="F:ATPase-coupled transmembrane transporter activity"/>
    <property type="evidence" value="ECO:0007669"/>
    <property type="project" value="TreeGrafter"/>
</dbReference>
<organism evidence="6 7">
    <name type="scientific">Tectimicrobiota bacterium</name>
    <dbReference type="NCBI Taxonomy" id="2528274"/>
    <lineage>
        <taxon>Bacteria</taxon>
        <taxon>Pseudomonadati</taxon>
        <taxon>Nitrospinota/Tectimicrobiota group</taxon>
        <taxon>Candidatus Tectimicrobiota</taxon>
    </lineage>
</organism>
<sequence length="224" mass="23251">MEGRTVTGGGFRLEGVRVRLGGAVVLDVEELAIPAGGATLLTGPNGAGKTTLLRLLAGLLPPEDGALTYRGNPVPFGQAGLAHRRRVTMLAQSPFLFSGSVLYNAAYGLRARGVPRAEAEGGAREALEAAGLLHLSQRSAHSLSGGERKRAALARAIACGAETLLLDEPTAEVDRESAERIRAAVQALTGAGKTVVVCSHQPEWAGVRGEIRLEHGRLAALPNS</sequence>
<name>A0A932MNQ9_UNCTE</name>
<dbReference type="Pfam" id="PF00005">
    <property type="entry name" value="ABC_tran"/>
    <property type="match status" value="1"/>
</dbReference>